<keyword evidence="15 19" id="KW-0092">Biotin</keyword>
<dbReference type="GO" id="GO:0006633">
    <property type="term" value="P:fatty acid biosynthetic process"/>
    <property type="evidence" value="ECO:0007669"/>
    <property type="project" value="UniProtKB-KW"/>
</dbReference>
<evidence type="ECO:0000313" key="22">
    <source>
        <dbReference type="EMBL" id="AOS96775.1"/>
    </source>
</evidence>
<reference evidence="23" key="1">
    <citation type="submission" date="2016-01" db="EMBL/GenBank/DDBJ databases">
        <title>Complete genome sequence of Microbulbifer sp. CCB-MM1, a halophile isolated from Matang Mangrove Forest, Perak.</title>
        <authorList>
            <person name="Moh T.H."/>
            <person name="Dinesh B."/>
            <person name="Lau N.-S."/>
            <person name="Go F."/>
            <person name="Alexander Chong S.-C."/>
        </authorList>
    </citation>
    <scope>NUCLEOTIDE SEQUENCE [LARGE SCALE GENOMIC DNA]</scope>
    <source>
        <strain evidence="23">CCB-MM1</strain>
    </source>
</reference>
<keyword evidence="10 19" id="KW-0276">Fatty acid metabolism</keyword>
<dbReference type="SUPFAM" id="SSF51246">
    <property type="entry name" value="Rudiment single hybrid motif"/>
    <property type="match status" value="1"/>
</dbReference>
<evidence type="ECO:0000256" key="6">
    <source>
        <dbReference type="ARBA" id="ARBA00022516"/>
    </source>
</evidence>
<dbReference type="Pfam" id="PF02786">
    <property type="entry name" value="CPSase_L_D2"/>
    <property type="match status" value="1"/>
</dbReference>
<dbReference type="STRING" id="1769779.AUP74_01316"/>
<evidence type="ECO:0000256" key="13">
    <source>
        <dbReference type="ARBA" id="ARBA00023098"/>
    </source>
</evidence>
<dbReference type="Gene3D" id="3.30.1490.20">
    <property type="entry name" value="ATP-grasp fold, A domain"/>
    <property type="match status" value="1"/>
</dbReference>
<evidence type="ECO:0000256" key="12">
    <source>
        <dbReference type="ARBA" id="ARBA00022842"/>
    </source>
</evidence>
<dbReference type="Pfam" id="PF02785">
    <property type="entry name" value="Biotin_carb_C"/>
    <property type="match status" value="1"/>
</dbReference>
<dbReference type="Gene3D" id="3.30.470.20">
    <property type="entry name" value="ATP-grasp fold, B domain"/>
    <property type="match status" value="1"/>
</dbReference>
<dbReference type="AlphaFoldDB" id="A0A1C9W6K5"/>
<evidence type="ECO:0000313" key="23">
    <source>
        <dbReference type="Proteomes" id="UP000095672"/>
    </source>
</evidence>
<comment type="catalytic activity">
    <reaction evidence="17 19">
        <text>N(6)-biotinyl-L-lysyl-[protein] + hydrogencarbonate + ATP = N(6)-carboxybiotinyl-L-lysyl-[protein] + ADP + phosphate + H(+)</text>
        <dbReference type="Rhea" id="RHEA:13501"/>
        <dbReference type="Rhea" id="RHEA-COMP:10505"/>
        <dbReference type="Rhea" id="RHEA-COMP:10506"/>
        <dbReference type="ChEBI" id="CHEBI:15378"/>
        <dbReference type="ChEBI" id="CHEBI:17544"/>
        <dbReference type="ChEBI" id="CHEBI:30616"/>
        <dbReference type="ChEBI" id="CHEBI:43474"/>
        <dbReference type="ChEBI" id="CHEBI:83144"/>
        <dbReference type="ChEBI" id="CHEBI:83145"/>
        <dbReference type="ChEBI" id="CHEBI:456216"/>
        <dbReference type="EC" id="6.3.4.14"/>
    </reaction>
</comment>
<dbReference type="GO" id="GO:0005524">
    <property type="term" value="F:ATP binding"/>
    <property type="evidence" value="ECO:0007669"/>
    <property type="project" value="UniProtKB-UniRule"/>
</dbReference>
<dbReference type="InterPro" id="IPR051602">
    <property type="entry name" value="ACC_Biotin_Carboxylase"/>
</dbReference>
<dbReference type="InterPro" id="IPR013815">
    <property type="entry name" value="ATP_grasp_subdomain_1"/>
</dbReference>
<dbReference type="SUPFAM" id="SSF52440">
    <property type="entry name" value="PreATP-grasp domain"/>
    <property type="match status" value="1"/>
</dbReference>
<dbReference type="GO" id="GO:2001295">
    <property type="term" value="P:malonyl-CoA biosynthetic process"/>
    <property type="evidence" value="ECO:0007669"/>
    <property type="project" value="UniProtKB-UniPathway"/>
</dbReference>
<dbReference type="PROSITE" id="PS50975">
    <property type="entry name" value="ATP_GRASP"/>
    <property type="match status" value="1"/>
</dbReference>
<evidence type="ECO:0000256" key="1">
    <source>
        <dbReference type="ARBA" id="ARBA00003761"/>
    </source>
</evidence>
<dbReference type="InterPro" id="IPR005481">
    <property type="entry name" value="BC-like_N"/>
</dbReference>
<feature type="domain" description="ATP-grasp" evidence="20">
    <location>
        <begin position="120"/>
        <end position="317"/>
    </location>
</feature>
<dbReference type="InterPro" id="IPR011054">
    <property type="entry name" value="Rudment_hybrid_motif"/>
</dbReference>
<dbReference type="FunFam" id="3.30.1490.20:FF:000018">
    <property type="entry name" value="Biotin carboxylase"/>
    <property type="match status" value="1"/>
</dbReference>
<dbReference type="Gene3D" id="3.40.50.20">
    <property type="match status" value="1"/>
</dbReference>
<keyword evidence="9 18" id="KW-0547">Nucleotide-binding</keyword>
<comment type="subunit">
    <text evidence="3 19">Acetyl-CoA carboxylase is a heterohexamer of biotin carboxyl carrier protein, biotin carboxylase and the two subunits of carboxyl transferase in a 2:2 complex.</text>
</comment>
<evidence type="ECO:0000259" key="20">
    <source>
        <dbReference type="PROSITE" id="PS50975"/>
    </source>
</evidence>
<dbReference type="PROSITE" id="PS00867">
    <property type="entry name" value="CPSASE_2"/>
    <property type="match status" value="1"/>
</dbReference>
<keyword evidence="11 18" id="KW-0067">ATP-binding</keyword>
<keyword evidence="14 19" id="KW-0275">Fatty acid biosynthesis</keyword>
<evidence type="ECO:0000256" key="14">
    <source>
        <dbReference type="ARBA" id="ARBA00023160"/>
    </source>
</evidence>
<evidence type="ECO:0000256" key="17">
    <source>
        <dbReference type="ARBA" id="ARBA00048600"/>
    </source>
</evidence>
<dbReference type="EMBL" id="CP014143">
    <property type="protein sequence ID" value="AOS96775.1"/>
    <property type="molecule type" value="Genomic_DNA"/>
</dbReference>
<evidence type="ECO:0000259" key="21">
    <source>
        <dbReference type="PROSITE" id="PS50979"/>
    </source>
</evidence>
<dbReference type="OrthoDB" id="9763189at2"/>
<comment type="pathway">
    <text evidence="2 19">Lipid metabolism; malonyl-CoA biosynthesis; malonyl-CoA from acetyl-CoA: step 1/1.</text>
</comment>
<evidence type="ECO:0000256" key="8">
    <source>
        <dbReference type="ARBA" id="ARBA00022723"/>
    </source>
</evidence>
<dbReference type="InterPro" id="IPR016185">
    <property type="entry name" value="PreATP-grasp_dom_sf"/>
</dbReference>
<keyword evidence="7 19" id="KW-0436">Ligase</keyword>
<dbReference type="KEGG" id="micc:AUP74_01316"/>
<evidence type="ECO:0000256" key="18">
    <source>
        <dbReference type="PROSITE-ProRule" id="PRU00409"/>
    </source>
</evidence>
<name>A0A1C9W6K5_9GAMM</name>
<dbReference type="GO" id="GO:0046872">
    <property type="term" value="F:metal ion binding"/>
    <property type="evidence" value="ECO:0007669"/>
    <property type="project" value="UniProtKB-KW"/>
</dbReference>
<keyword evidence="23" id="KW-1185">Reference proteome</keyword>
<gene>
    <name evidence="22" type="primary">accC</name>
    <name evidence="22" type="ORF">AUP74_01316</name>
</gene>
<dbReference type="SMART" id="SM00878">
    <property type="entry name" value="Biotin_carb_C"/>
    <property type="match status" value="1"/>
</dbReference>
<evidence type="ECO:0000256" key="9">
    <source>
        <dbReference type="ARBA" id="ARBA00022741"/>
    </source>
</evidence>
<sequence length="446" mass="48501">MFDKVLIANRGEIALRVLRACKEMGIATVAVHSQVDRDLKHVRLADEAVCIGPNPSPQSYLNIPAIISAMEITDSVAVHPGYGFLAENADFAEQVQKSGFTFIGPDADVIRLMGDKVSAIAAMKKAGVPTVPGSDGPLPANGERCLEIGRKVGYPVIIKAAAGGGGRGMRVVHTEAALLNAISVTKSEAKAAFGDDTVYMEKFLQNPRHVEIQVMSDGQGNAIHLGDRDCSLQRRHQKVLEEAPAPGIPDKVRQDVYEACVQACIEIGYRGAGTFEFLYEDERFYFIEMNTRIQVEHPVSEMVTGVDLIKEQIRVCAGEKLSLKQEDIVIRGHSFECRINAEDPKTFFPSPGKVNNFHAPGGLGVRVDSHLYSGYSVPPNYDSMIAKVITHAQTREAALARMRVALSELIVDGIKTNIPLQVDLVNDAAFAQGGVNIHYLEKKLGL</sequence>
<comment type="function">
    <text evidence="1 19">This protein is a component of the acetyl coenzyme A carboxylase complex; first, biotin carboxylase catalyzes the carboxylation of the carrier protein and then the transcarboxylase transfers the carboxyl group to form malonyl-CoA.</text>
</comment>
<evidence type="ECO:0000256" key="4">
    <source>
        <dbReference type="ARBA" id="ARBA00013263"/>
    </source>
</evidence>
<dbReference type="PANTHER" id="PTHR48095:SF2">
    <property type="entry name" value="BIOTIN CARBOXYLASE, CHLOROPLASTIC"/>
    <property type="match status" value="1"/>
</dbReference>
<evidence type="ECO:0000256" key="10">
    <source>
        <dbReference type="ARBA" id="ARBA00022832"/>
    </source>
</evidence>
<dbReference type="NCBIfam" id="NF006367">
    <property type="entry name" value="PRK08591.1"/>
    <property type="match status" value="1"/>
</dbReference>
<dbReference type="NCBIfam" id="TIGR00514">
    <property type="entry name" value="accC"/>
    <property type="match status" value="1"/>
</dbReference>
<evidence type="ECO:0000256" key="19">
    <source>
        <dbReference type="RuleBase" id="RU365063"/>
    </source>
</evidence>
<keyword evidence="6 19" id="KW-0444">Lipid biosynthesis</keyword>
<dbReference type="InterPro" id="IPR005482">
    <property type="entry name" value="Biotin_COase_C"/>
</dbReference>
<dbReference type="EC" id="6.3.4.14" evidence="4 19"/>
<organism evidence="22 23">
    <name type="scientific">Microbulbifer aggregans</name>
    <dbReference type="NCBI Taxonomy" id="1769779"/>
    <lineage>
        <taxon>Bacteria</taxon>
        <taxon>Pseudomonadati</taxon>
        <taxon>Pseudomonadota</taxon>
        <taxon>Gammaproteobacteria</taxon>
        <taxon>Cellvibrionales</taxon>
        <taxon>Microbulbiferaceae</taxon>
        <taxon>Microbulbifer</taxon>
    </lineage>
</organism>
<dbReference type="InterPro" id="IPR004549">
    <property type="entry name" value="Acetyl_CoA_COase_biotin_COase"/>
</dbReference>
<protein>
    <recommendedName>
        <fullName evidence="5 19">Biotin carboxylase</fullName>
        <ecNumber evidence="4 19">6.3.4.14</ecNumber>
    </recommendedName>
    <alternativeName>
        <fullName evidence="16 19">Acetyl-coenzyme A carboxylase biotin carboxylase subunit A</fullName>
    </alternativeName>
</protein>
<dbReference type="RefSeq" id="WP_069946877.1">
    <property type="nucleotide sequence ID" value="NZ_CP014143.1"/>
</dbReference>
<evidence type="ECO:0000256" key="7">
    <source>
        <dbReference type="ARBA" id="ARBA00022598"/>
    </source>
</evidence>
<evidence type="ECO:0000256" key="5">
    <source>
        <dbReference type="ARBA" id="ARBA00017242"/>
    </source>
</evidence>
<evidence type="ECO:0000256" key="15">
    <source>
        <dbReference type="ARBA" id="ARBA00023267"/>
    </source>
</evidence>
<dbReference type="InterPro" id="IPR011761">
    <property type="entry name" value="ATP-grasp"/>
</dbReference>
<dbReference type="SUPFAM" id="SSF56059">
    <property type="entry name" value="Glutathione synthetase ATP-binding domain-like"/>
    <property type="match status" value="1"/>
</dbReference>
<keyword evidence="12" id="KW-0460">Magnesium</keyword>
<evidence type="ECO:0000256" key="3">
    <source>
        <dbReference type="ARBA" id="ARBA00011750"/>
    </source>
</evidence>
<dbReference type="FunFam" id="3.40.50.20:FF:000010">
    <property type="entry name" value="Propionyl-CoA carboxylase subunit alpha"/>
    <property type="match status" value="1"/>
</dbReference>
<dbReference type="PATRIC" id="fig|1769779.3.peg.1334"/>
<feature type="domain" description="Biotin carboxylation" evidence="21">
    <location>
        <begin position="1"/>
        <end position="445"/>
    </location>
</feature>
<keyword evidence="13 19" id="KW-0443">Lipid metabolism</keyword>
<dbReference type="UniPathway" id="UPA00655">
    <property type="reaction ID" value="UER00711"/>
</dbReference>
<dbReference type="PROSITE" id="PS00866">
    <property type="entry name" value="CPSASE_1"/>
    <property type="match status" value="1"/>
</dbReference>
<evidence type="ECO:0000256" key="11">
    <source>
        <dbReference type="ARBA" id="ARBA00022840"/>
    </source>
</evidence>
<dbReference type="InterPro" id="IPR011764">
    <property type="entry name" value="Biotin_carboxylation_dom"/>
</dbReference>
<dbReference type="Proteomes" id="UP000095672">
    <property type="component" value="Chromosome"/>
</dbReference>
<evidence type="ECO:0000256" key="2">
    <source>
        <dbReference type="ARBA" id="ARBA00004956"/>
    </source>
</evidence>
<keyword evidence="8" id="KW-0479">Metal-binding</keyword>
<accession>A0A1C9W6K5</accession>
<dbReference type="GO" id="GO:0004075">
    <property type="term" value="F:biotin carboxylase activity"/>
    <property type="evidence" value="ECO:0007669"/>
    <property type="project" value="UniProtKB-EC"/>
</dbReference>
<evidence type="ECO:0000256" key="16">
    <source>
        <dbReference type="ARBA" id="ARBA00033786"/>
    </source>
</evidence>
<dbReference type="PANTHER" id="PTHR48095">
    <property type="entry name" value="PYRUVATE CARBOXYLASE SUBUNIT A"/>
    <property type="match status" value="1"/>
</dbReference>
<proteinExistence type="predicted"/>
<dbReference type="InterPro" id="IPR005479">
    <property type="entry name" value="CPAse_ATP-bd"/>
</dbReference>
<dbReference type="Pfam" id="PF00289">
    <property type="entry name" value="Biotin_carb_N"/>
    <property type="match status" value="1"/>
</dbReference>
<dbReference type="PROSITE" id="PS50979">
    <property type="entry name" value="BC"/>
    <property type="match status" value="1"/>
</dbReference>